<name>A0A8D5AL12_9GAMM</name>
<protein>
    <submittedName>
        <fullName evidence="1">Uncharacterized protein</fullName>
    </submittedName>
</protein>
<keyword evidence="2" id="KW-1185">Reference proteome</keyword>
<accession>A0A8D5AL12</accession>
<dbReference type="AlphaFoldDB" id="A0A8D5AL12"/>
<dbReference type="Proteomes" id="UP000824988">
    <property type="component" value="Chromosome"/>
</dbReference>
<organism evidence="1 2">
    <name type="scientific">Methylogaea oryzae</name>
    <dbReference type="NCBI Taxonomy" id="1295382"/>
    <lineage>
        <taxon>Bacteria</taxon>
        <taxon>Pseudomonadati</taxon>
        <taxon>Pseudomonadota</taxon>
        <taxon>Gammaproteobacteria</taxon>
        <taxon>Methylococcales</taxon>
        <taxon>Methylococcaceae</taxon>
        <taxon>Methylogaea</taxon>
    </lineage>
</organism>
<dbReference type="EMBL" id="AP019782">
    <property type="protein sequence ID" value="BBL69705.1"/>
    <property type="molecule type" value="Genomic_DNA"/>
</dbReference>
<sequence length="57" mass="6372">MNIEQVAAEHTQAFTVANMMDVDRLLAIRTAVNEAIQQGLSLREFRKQVSTLIRATA</sequence>
<dbReference type="RefSeq" id="WP_221048015.1">
    <property type="nucleotide sequence ID" value="NZ_AP019782.1"/>
</dbReference>
<dbReference type="KEGG" id="moz:MoryE10_03110"/>
<gene>
    <name evidence="1" type="ORF">MoryE10_03110</name>
</gene>
<reference evidence="1" key="1">
    <citation type="submission" date="2019-06" db="EMBL/GenBank/DDBJ databases">
        <title>Complete genome sequence of Methylogaea oryzae strain JCM16910.</title>
        <authorList>
            <person name="Asakawa S."/>
        </authorList>
    </citation>
    <scope>NUCLEOTIDE SEQUENCE</scope>
    <source>
        <strain evidence="1">E10</strain>
    </source>
</reference>
<evidence type="ECO:0000313" key="2">
    <source>
        <dbReference type="Proteomes" id="UP000824988"/>
    </source>
</evidence>
<evidence type="ECO:0000313" key="1">
    <source>
        <dbReference type="EMBL" id="BBL69705.1"/>
    </source>
</evidence>
<proteinExistence type="predicted"/>